<comment type="caution">
    <text evidence="2">The sequence shown here is derived from an EMBL/GenBank/DDBJ whole genome shotgun (WGS) entry which is preliminary data.</text>
</comment>
<gene>
    <name evidence="2" type="ORF">EBO34_05720</name>
</gene>
<dbReference type="RefSeq" id="WP_122896956.1">
    <property type="nucleotide sequence ID" value="NZ_RHIB01000001.1"/>
</dbReference>
<keyword evidence="3" id="KW-1185">Reference proteome</keyword>
<dbReference type="Proteomes" id="UP000278746">
    <property type="component" value="Unassembled WGS sequence"/>
</dbReference>
<feature type="domain" description="DUF5983" evidence="1">
    <location>
        <begin position="98"/>
        <end position="183"/>
    </location>
</feature>
<evidence type="ECO:0000313" key="2">
    <source>
        <dbReference type="EMBL" id="RNA69436.1"/>
    </source>
</evidence>
<dbReference type="EMBL" id="RHIB01000001">
    <property type="protein sequence ID" value="RNA69436.1"/>
    <property type="molecule type" value="Genomic_DNA"/>
</dbReference>
<dbReference type="InterPro" id="IPR046025">
    <property type="entry name" value="DUF5983"/>
</dbReference>
<proteinExistence type="predicted"/>
<sequence>MMKTSENLEIRNTKTISKEELTKAALEDLQMGVSNLLVTYPKGEKGWYVYFTDFTEEDVKELPKSFRKVARECLKNNTYMLVVDSDINKNESPKHEKMITLSTGHVSEKTAAKLEYRSFEGLNVYQKRDNSWFIETPTPDNALYRRLPDDLIEVLKFAHRHECAIVCLDQDGGLTNKLTEYDW</sequence>
<organism evidence="2 3">
    <name type="scientific">Alteribacter keqinensis</name>
    <dbReference type="NCBI Taxonomy" id="2483800"/>
    <lineage>
        <taxon>Bacteria</taxon>
        <taxon>Bacillati</taxon>
        <taxon>Bacillota</taxon>
        <taxon>Bacilli</taxon>
        <taxon>Bacillales</taxon>
        <taxon>Bacillaceae</taxon>
        <taxon>Alteribacter</taxon>
    </lineage>
</organism>
<name>A0A3M7TUW8_9BACI</name>
<dbReference type="Pfam" id="PF19419">
    <property type="entry name" value="DUF5983"/>
    <property type="match status" value="1"/>
</dbReference>
<protein>
    <recommendedName>
        <fullName evidence="1">DUF5983 domain-containing protein</fullName>
    </recommendedName>
</protein>
<reference evidence="2 3" key="1">
    <citation type="submission" date="2018-10" db="EMBL/GenBank/DDBJ databases">
        <title>Bacillus Keqinensis sp. nov., a moderately halophilic bacterium isolated from a saline-alkaline lake.</title>
        <authorList>
            <person name="Wang H."/>
        </authorList>
    </citation>
    <scope>NUCLEOTIDE SEQUENCE [LARGE SCALE GENOMIC DNA]</scope>
    <source>
        <strain evidence="2 3">KQ-3</strain>
    </source>
</reference>
<dbReference type="AlphaFoldDB" id="A0A3M7TUW8"/>
<evidence type="ECO:0000259" key="1">
    <source>
        <dbReference type="Pfam" id="PF19419"/>
    </source>
</evidence>
<evidence type="ECO:0000313" key="3">
    <source>
        <dbReference type="Proteomes" id="UP000278746"/>
    </source>
</evidence>
<accession>A0A3M7TUW8</accession>
<dbReference type="OrthoDB" id="7274689at2"/>